<feature type="signal peptide" evidence="6">
    <location>
        <begin position="1"/>
        <end position="25"/>
    </location>
</feature>
<dbReference type="GO" id="GO:0052689">
    <property type="term" value="F:carboxylic ester hydrolase activity"/>
    <property type="evidence" value="ECO:0007669"/>
    <property type="project" value="UniProtKB-KW"/>
</dbReference>
<evidence type="ECO:0000256" key="4">
    <source>
        <dbReference type="ARBA" id="ARBA00022801"/>
    </source>
</evidence>
<dbReference type="InterPro" id="IPR051093">
    <property type="entry name" value="Neuroligin/BSAL"/>
</dbReference>
<dbReference type="Proteomes" id="UP000677054">
    <property type="component" value="Unassembled WGS sequence"/>
</dbReference>
<keyword evidence="7" id="KW-0472">Membrane</keyword>
<organism evidence="9">
    <name type="scientific">Darwinula stevensoni</name>
    <dbReference type="NCBI Taxonomy" id="69355"/>
    <lineage>
        <taxon>Eukaryota</taxon>
        <taxon>Metazoa</taxon>
        <taxon>Ecdysozoa</taxon>
        <taxon>Arthropoda</taxon>
        <taxon>Crustacea</taxon>
        <taxon>Oligostraca</taxon>
        <taxon>Ostracoda</taxon>
        <taxon>Podocopa</taxon>
        <taxon>Podocopida</taxon>
        <taxon>Darwinulocopina</taxon>
        <taxon>Darwinuloidea</taxon>
        <taxon>Darwinulidae</taxon>
        <taxon>Darwinula</taxon>
    </lineage>
</organism>
<keyword evidence="4 6" id="KW-0378">Hydrolase</keyword>
<dbReference type="OrthoDB" id="19501at2759"/>
<dbReference type="Gene3D" id="3.40.50.1820">
    <property type="entry name" value="alpha/beta hydrolase"/>
    <property type="match status" value="1"/>
</dbReference>
<dbReference type="InterPro" id="IPR019819">
    <property type="entry name" value="Carboxylesterase_B_CS"/>
</dbReference>
<dbReference type="EC" id="3.1.1.-" evidence="6"/>
<keyword evidence="2" id="KW-0719">Serine esterase</keyword>
<keyword evidence="7" id="KW-1133">Transmembrane helix</keyword>
<feature type="transmembrane region" description="Helical" evidence="7">
    <location>
        <begin position="612"/>
        <end position="635"/>
    </location>
</feature>
<comment type="similarity">
    <text evidence="1 6">Belongs to the type-B carboxylesterase/lipase family.</text>
</comment>
<evidence type="ECO:0000256" key="3">
    <source>
        <dbReference type="ARBA" id="ARBA00022729"/>
    </source>
</evidence>
<protein>
    <recommendedName>
        <fullName evidence="6">Carboxylic ester hydrolase</fullName>
        <ecNumber evidence="6">3.1.1.-</ecNumber>
    </recommendedName>
</protein>
<keyword evidence="10" id="KW-1185">Reference proteome</keyword>
<dbReference type="EMBL" id="LR904544">
    <property type="protein sequence ID" value="CAD7252919.1"/>
    <property type="molecule type" value="Genomic_DNA"/>
</dbReference>
<evidence type="ECO:0000256" key="1">
    <source>
        <dbReference type="ARBA" id="ARBA00005964"/>
    </source>
</evidence>
<feature type="chain" id="PRO_5036509492" description="Carboxylic ester hydrolase" evidence="6">
    <location>
        <begin position="26"/>
        <end position="654"/>
    </location>
</feature>
<evidence type="ECO:0000256" key="2">
    <source>
        <dbReference type="ARBA" id="ARBA00022487"/>
    </source>
</evidence>
<proteinExistence type="inferred from homology"/>
<evidence type="ECO:0000313" key="10">
    <source>
        <dbReference type="Proteomes" id="UP000677054"/>
    </source>
</evidence>
<dbReference type="PROSITE" id="PS00941">
    <property type="entry name" value="CARBOXYLESTERASE_B_2"/>
    <property type="match status" value="1"/>
</dbReference>
<dbReference type="Pfam" id="PF00135">
    <property type="entry name" value="COesterase"/>
    <property type="match status" value="1"/>
</dbReference>
<keyword evidence="3 6" id="KW-0732">Signal</keyword>
<dbReference type="InterPro" id="IPR019826">
    <property type="entry name" value="Carboxylesterase_B_AS"/>
</dbReference>
<dbReference type="SUPFAM" id="SSF53474">
    <property type="entry name" value="alpha/beta-Hydrolases"/>
    <property type="match status" value="1"/>
</dbReference>
<evidence type="ECO:0000256" key="7">
    <source>
        <dbReference type="SAM" id="Phobius"/>
    </source>
</evidence>
<dbReference type="EMBL" id="CAJPEV010005027">
    <property type="protein sequence ID" value="CAG0902653.1"/>
    <property type="molecule type" value="Genomic_DNA"/>
</dbReference>
<feature type="domain" description="Carboxylesterase type B" evidence="8">
    <location>
        <begin position="28"/>
        <end position="572"/>
    </location>
</feature>
<evidence type="ECO:0000259" key="8">
    <source>
        <dbReference type="Pfam" id="PF00135"/>
    </source>
</evidence>
<dbReference type="InterPro" id="IPR002018">
    <property type="entry name" value="CarbesteraseB"/>
</dbReference>
<evidence type="ECO:0000313" key="9">
    <source>
        <dbReference type="EMBL" id="CAD7252919.1"/>
    </source>
</evidence>
<gene>
    <name evidence="9" type="ORF">DSTB1V02_LOCUS12670</name>
</gene>
<evidence type="ECO:0000256" key="6">
    <source>
        <dbReference type="RuleBase" id="RU361235"/>
    </source>
</evidence>
<dbReference type="AlphaFoldDB" id="A0A7R9AET8"/>
<dbReference type="PROSITE" id="PS00122">
    <property type="entry name" value="CARBOXYLESTERASE_B_1"/>
    <property type="match status" value="1"/>
</dbReference>
<keyword evidence="5" id="KW-0325">Glycoprotein</keyword>
<reference evidence="9" key="1">
    <citation type="submission" date="2020-11" db="EMBL/GenBank/DDBJ databases">
        <authorList>
            <person name="Tran Van P."/>
        </authorList>
    </citation>
    <scope>NUCLEOTIDE SEQUENCE</scope>
</reference>
<accession>A0A7R9AET8</accession>
<keyword evidence="7" id="KW-0812">Transmembrane</keyword>
<dbReference type="PANTHER" id="PTHR43903">
    <property type="entry name" value="NEUROLIGIN"/>
    <property type="match status" value="1"/>
</dbReference>
<name>A0A7R9AET8_9CRUS</name>
<sequence>MLAVMLPFAAVAACFLVSFPDPVRGQLQDPVVRIEHGEVIGRSLRVSDGATREVFAFQGIPYALPPTGNRRFASPEAHPGWSNPLIASQSGAPCPQLGGTRGPANVQPKEDCLYLDVYTPQLRRGFAGLPVVVLLAGELFETGSAASTPGTDLAANDVVVVLLNYRLNVFGFLSLENPLAPGNAGLEDQRLALQWVRTNIEHFGGDTTRITLMGHSAGAASAMFHLLAPQSQDLFDRLILMSGSALSPWALSSRPRDYARDLGRRLRCSTGPDPMLLQCIRSRSAEEVLAAFQSQRSDSTLRQHGALYGPVIDGPNGLIPRHPEEALRLGRFPRIPILIGCSKDDGSIMLWLGLKTDRSVERLDGNAALPDYHGLSRNRNERELRTFMELSGIPGVLEAMGISEHATPAGLPTVLLLYLYGIDGKANRDATFRGIVQFYTDAYFQVPVSMAVPYLARSDQLFLYLNDFPSFGDIYGNAANFSGSLHGAELLYLLSPSLYQETQGRRMSREEDQFAKELKRMWTEFSRSGNPTPYFSPDAKTWDPYDPLRPTKMMLGSRRMEDSSSEERQVSLWSHVLRQVAKAATTPSPWLHSTPLFTPSPESQIEGEPYRAAMWVLVACVLVLLILLVASGICISRRRKHDLTATAHLRPFRY</sequence>
<evidence type="ECO:0000256" key="5">
    <source>
        <dbReference type="ARBA" id="ARBA00023180"/>
    </source>
</evidence>
<dbReference type="InterPro" id="IPR029058">
    <property type="entry name" value="AB_hydrolase_fold"/>
</dbReference>